<dbReference type="RefSeq" id="WP_040372849.1">
    <property type="nucleotide sequence ID" value="NZ_CP068053.1"/>
</dbReference>
<dbReference type="InterPro" id="IPR006340">
    <property type="entry name" value="DUF436"/>
</dbReference>
<dbReference type="Gene3D" id="3.40.50.10360">
    <property type="entry name" value="Hypothetical protein TT1679"/>
    <property type="match status" value="1"/>
</dbReference>
<evidence type="ECO:0000313" key="3">
    <source>
        <dbReference type="Proteomes" id="UP000595254"/>
    </source>
</evidence>
<evidence type="ECO:0000313" key="2">
    <source>
        <dbReference type="EMBL" id="QQT02706.1"/>
    </source>
</evidence>
<dbReference type="EMBL" id="CP068053">
    <property type="protein sequence ID" value="QQT02706.1"/>
    <property type="molecule type" value="Genomic_DNA"/>
</dbReference>
<dbReference type="Proteomes" id="UP000595254">
    <property type="component" value="Chromosome"/>
</dbReference>
<name>A0A974NRD4_PERPY</name>
<dbReference type="HAMAP" id="MF_00800">
    <property type="entry name" value="UPF0340"/>
    <property type="match status" value="1"/>
</dbReference>
<evidence type="ECO:0000256" key="1">
    <source>
        <dbReference type="HAMAP-Rule" id="MF_00800"/>
    </source>
</evidence>
<accession>A0A974NRD4</accession>
<comment type="similarity">
    <text evidence="1">Belongs to the UPF0340 family.</text>
</comment>
<dbReference type="NCBIfam" id="TIGR01440">
    <property type="entry name" value="TIGR01440 family protein"/>
    <property type="match status" value="1"/>
</dbReference>
<sequence>METSLTTELTIWKAHLKTLMQEFQNEAELKEKQLLIIGCSTSEVMGKQIGSAGTDKVAEIIFDELSDLQSKTKVELAFQCCEHLNRAIVVERETAERKNYGIVSVIPVRTAGGAMASYAYRQFNDPVVVEQIQADAGIDIGDTFIGMHLKQVAVPIRASIKEIGSAHVTMAKTRPKLIGGERAVYKDLEENKHCT</sequence>
<dbReference type="InterPro" id="IPR028345">
    <property type="entry name" value="Antibiotic_NAT-like"/>
</dbReference>
<gene>
    <name evidence="2" type="ORF">I6J18_15580</name>
</gene>
<proteinExistence type="inferred from homology"/>
<dbReference type="Pfam" id="PF04260">
    <property type="entry name" value="DUF436"/>
    <property type="match status" value="1"/>
</dbReference>
<dbReference type="KEGG" id="ppsr:I6J18_15580"/>
<dbReference type="SUPFAM" id="SSF110710">
    <property type="entry name" value="TTHA0583/YokD-like"/>
    <property type="match status" value="1"/>
</dbReference>
<dbReference type="AlphaFoldDB" id="A0A974NRD4"/>
<reference evidence="2 3" key="1">
    <citation type="submission" date="2021-01" db="EMBL/GenBank/DDBJ databases">
        <title>FDA dAtabase for Regulatory Grade micrObial Sequences (FDA-ARGOS): Supporting development and validation of Infectious Disease Dx tests.</title>
        <authorList>
            <person name="Nelson B."/>
            <person name="Plummer A."/>
            <person name="Tallon L."/>
            <person name="Sadzewicz L."/>
            <person name="Zhao X."/>
            <person name="Boylan J."/>
            <person name="Ott S."/>
            <person name="Bowen H."/>
            <person name="Vavikolanu K."/>
            <person name="Mehta A."/>
            <person name="Aluvathingal J."/>
            <person name="Nadendla S."/>
            <person name="Myers T."/>
            <person name="Yan Y."/>
            <person name="Sichtig H."/>
        </authorList>
    </citation>
    <scope>NUCLEOTIDE SEQUENCE [LARGE SCALE GENOMIC DNA]</scope>
    <source>
        <strain evidence="2 3">FDAARGOS_1161</strain>
    </source>
</reference>
<organism evidence="2 3">
    <name type="scientific">Peribacillus psychrosaccharolyticus</name>
    <name type="common">Bacillus psychrosaccharolyticus</name>
    <dbReference type="NCBI Taxonomy" id="1407"/>
    <lineage>
        <taxon>Bacteria</taxon>
        <taxon>Bacillati</taxon>
        <taxon>Bacillota</taxon>
        <taxon>Bacilli</taxon>
        <taxon>Bacillales</taxon>
        <taxon>Bacillaceae</taxon>
        <taxon>Peribacillus</taxon>
    </lineage>
</organism>
<dbReference type="PIRSF" id="PIRSF007510">
    <property type="entry name" value="UCP007510"/>
    <property type="match status" value="1"/>
</dbReference>
<keyword evidence="3" id="KW-1185">Reference proteome</keyword>
<protein>
    <recommendedName>
        <fullName evidence="1">UPF0340 protein I6J18_15580</fullName>
    </recommendedName>
</protein>